<dbReference type="GO" id="GO:0005886">
    <property type="term" value="C:plasma membrane"/>
    <property type="evidence" value="ECO:0007669"/>
    <property type="project" value="UniProtKB-SubCell"/>
</dbReference>
<proteinExistence type="inferred from homology"/>
<name>A0A378K0B8_9GAMM</name>
<evidence type="ECO:0000313" key="11">
    <source>
        <dbReference type="Proteomes" id="UP000254040"/>
    </source>
</evidence>
<keyword evidence="3" id="KW-1003">Cell membrane</keyword>
<evidence type="ECO:0000313" key="9">
    <source>
        <dbReference type="EMBL" id="STX61271.1"/>
    </source>
</evidence>
<reference evidence="8 10" key="1">
    <citation type="submission" date="2015-11" db="EMBL/GenBank/DDBJ databases">
        <title>Genomic analysis of 38 Legionella species identifies large and diverse effector repertoires.</title>
        <authorList>
            <person name="Burstein D."/>
            <person name="Amaro F."/>
            <person name="Zusman T."/>
            <person name="Lifshitz Z."/>
            <person name="Cohen O."/>
            <person name="Gilbert J.A."/>
            <person name="Pupko T."/>
            <person name="Shuman H.A."/>
            <person name="Segal G."/>
        </authorList>
    </citation>
    <scope>NUCLEOTIDE SEQUENCE [LARGE SCALE GENOMIC DNA]</scope>
    <source>
        <strain evidence="8 10">ATCC 43877</strain>
    </source>
</reference>
<evidence type="ECO:0000313" key="10">
    <source>
        <dbReference type="Proteomes" id="UP000054985"/>
    </source>
</evidence>
<evidence type="ECO:0000313" key="8">
    <source>
        <dbReference type="EMBL" id="KTD34665.1"/>
    </source>
</evidence>
<dbReference type="InterPro" id="IPR003688">
    <property type="entry name" value="TraG/VirD4"/>
</dbReference>
<evidence type="ECO:0000256" key="6">
    <source>
        <dbReference type="ARBA" id="ARBA00023136"/>
    </source>
</evidence>
<dbReference type="InterPro" id="IPR027417">
    <property type="entry name" value="P-loop_NTPase"/>
</dbReference>
<dbReference type="Proteomes" id="UP000054985">
    <property type="component" value="Unassembled WGS sequence"/>
</dbReference>
<dbReference type="Pfam" id="PF02534">
    <property type="entry name" value="T4SS-DNA_transf"/>
    <property type="match status" value="1"/>
</dbReference>
<dbReference type="Gene3D" id="3.40.50.300">
    <property type="entry name" value="P-loop containing nucleotide triphosphate hydrolases"/>
    <property type="match status" value="1"/>
</dbReference>
<accession>A0A378K0B8</accession>
<evidence type="ECO:0000256" key="1">
    <source>
        <dbReference type="ARBA" id="ARBA00004651"/>
    </source>
</evidence>
<dbReference type="EMBL" id="LNYN01000019">
    <property type="protein sequence ID" value="KTD34665.1"/>
    <property type="molecule type" value="Genomic_DNA"/>
</dbReference>
<dbReference type="AlphaFoldDB" id="A0A378K0B8"/>
<feature type="transmembrane region" description="Helical" evidence="7">
    <location>
        <begin position="75"/>
        <end position="103"/>
    </location>
</feature>
<keyword evidence="6 7" id="KW-0472">Membrane</keyword>
<keyword evidence="10" id="KW-1185">Reference proteome</keyword>
<dbReference type="SUPFAM" id="SSF52540">
    <property type="entry name" value="P-loop containing nucleoside triphosphate hydrolases"/>
    <property type="match status" value="1"/>
</dbReference>
<dbReference type="Proteomes" id="UP000254040">
    <property type="component" value="Unassembled WGS sequence"/>
</dbReference>
<dbReference type="RefSeq" id="WP_028385421.1">
    <property type="nucleotide sequence ID" value="NZ_UGOG01000001.1"/>
</dbReference>
<dbReference type="STRING" id="39962.Lmor_1198"/>
<evidence type="ECO:0000256" key="7">
    <source>
        <dbReference type="SAM" id="Phobius"/>
    </source>
</evidence>
<gene>
    <name evidence="9" type="primary">virD4</name>
    <name evidence="8" type="ORF">Lmor_1198</name>
    <name evidence="9" type="ORF">NCTC12239_00177</name>
</gene>
<dbReference type="InterPro" id="IPR051539">
    <property type="entry name" value="T4SS-coupling_protein"/>
</dbReference>
<sequence>MPNQKVISLLSIILILQMTAQIALLLTGITDFATPLVIPELIHHGFLSELGMAITITILITLCCIGYFSKGLYRYLASIGSISLVIGTGLFVLGYGLFGWLYLNELQPLSGLMDLAWQRHQENKLWLDFLKTEGCVFLGGFIVLILYLFNRFRPEKKVLGNAHFANGIEVNKASFFKHEEQSIIIGKKYGSPLYSNGFEHVLVFAPTGSGKTRSIGIPNLFNYPYSVVCNDVKLTLFQATSGYREQVLGQQCYCWAPAHETRITHAYNPLSLISSDRVQRLTDIQRIAHILIPDNKKADPIWQQASRKLFKVTVLYLLDTPERPTTLGEINRLIKQAEFDNWLAAQLEETEHLDPEFYRNGYSYLNNHEKTRSSILETFSGYFELFDDPTIDAATAHSDFDLRQLRREKITIYIGFTDDDMERLSPLLTLFWQQLISVMIKNIPDPVKEPYPLLCLIDEFSSLGRIERLRRSLKLLREYRVRCVLIMQYIAQTYEQYSQDEAKAFTNIKTKIAFATEDINDAEYVSKLLGTRTVKVSAGATSTQNQGYSESKSYNYQAIPLLRPDEVMRLPEDQTLIMRTGHAPVKAKQMIWYLDPKMKHFPCGSSEVPTQTVQHYPFIHRSSDKSLITDELEI</sequence>
<comment type="similarity">
    <text evidence="2">Belongs to the VirD4/TraG family.</text>
</comment>
<dbReference type="CDD" id="cd01127">
    <property type="entry name" value="TrwB_TraG_TraD_VirD4"/>
    <property type="match status" value="2"/>
</dbReference>
<evidence type="ECO:0000256" key="2">
    <source>
        <dbReference type="ARBA" id="ARBA00008806"/>
    </source>
</evidence>
<keyword evidence="5 7" id="KW-1133">Transmembrane helix</keyword>
<evidence type="ECO:0000256" key="5">
    <source>
        <dbReference type="ARBA" id="ARBA00022989"/>
    </source>
</evidence>
<protein>
    <submittedName>
        <fullName evidence="9">Protein LvhD4</fullName>
    </submittedName>
</protein>
<evidence type="ECO:0000256" key="4">
    <source>
        <dbReference type="ARBA" id="ARBA00022692"/>
    </source>
</evidence>
<dbReference type="PANTHER" id="PTHR37937:SF1">
    <property type="entry name" value="CONJUGATIVE TRANSFER: DNA TRANSPORT"/>
    <property type="match status" value="1"/>
</dbReference>
<keyword evidence="4 7" id="KW-0812">Transmembrane</keyword>
<dbReference type="PANTHER" id="PTHR37937">
    <property type="entry name" value="CONJUGATIVE TRANSFER: DNA TRANSPORT"/>
    <property type="match status" value="1"/>
</dbReference>
<comment type="subcellular location">
    <subcellularLocation>
        <location evidence="1">Cell membrane</location>
        <topology evidence="1">Multi-pass membrane protein</topology>
    </subcellularLocation>
</comment>
<evidence type="ECO:0000256" key="3">
    <source>
        <dbReference type="ARBA" id="ARBA00022475"/>
    </source>
</evidence>
<dbReference type="EMBL" id="UGOG01000001">
    <property type="protein sequence ID" value="STX61271.1"/>
    <property type="molecule type" value="Genomic_DNA"/>
</dbReference>
<dbReference type="OrthoDB" id="9759295at2"/>
<feature type="transmembrane region" description="Helical" evidence="7">
    <location>
        <begin position="7"/>
        <end position="30"/>
    </location>
</feature>
<feature type="transmembrane region" description="Helical" evidence="7">
    <location>
        <begin position="50"/>
        <end position="68"/>
    </location>
</feature>
<reference evidence="9 11" key="2">
    <citation type="submission" date="2018-06" db="EMBL/GenBank/DDBJ databases">
        <authorList>
            <consortium name="Pathogen Informatics"/>
            <person name="Doyle S."/>
        </authorList>
    </citation>
    <scope>NUCLEOTIDE SEQUENCE [LARGE SCALE GENOMIC DNA]</scope>
    <source>
        <strain evidence="9 11">NCTC12239</strain>
    </source>
</reference>
<organism evidence="9 11">
    <name type="scientific">Legionella moravica</name>
    <dbReference type="NCBI Taxonomy" id="39962"/>
    <lineage>
        <taxon>Bacteria</taxon>
        <taxon>Pseudomonadati</taxon>
        <taxon>Pseudomonadota</taxon>
        <taxon>Gammaproteobacteria</taxon>
        <taxon>Legionellales</taxon>
        <taxon>Legionellaceae</taxon>
        <taxon>Legionella</taxon>
    </lineage>
</organism>